<dbReference type="Proteomes" id="UP000525432">
    <property type="component" value="Unassembled WGS sequence"/>
</dbReference>
<dbReference type="RefSeq" id="WP_185240148.1">
    <property type="nucleotide sequence ID" value="NZ_JACEGC010000070.1"/>
</dbReference>
<sequence length="81" mass="9186">MTGGQSTTRYTLSIPQFSHFVKKILTLQQNYTKIRSTLLGKKGIIGESVWFCSREKSRFSKGFKTTQTIKTLKITIKAIIA</sequence>
<evidence type="ECO:0000313" key="1">
    <source>
        <dbReference type="EMBL" id="MBC1196355.1"/>
    </source>
</evidence>
<organism evidence="1 2">
    <name type="scientific">Microcystis aeruginosa BLCC-F158</name>
    <dbReference type="NCBI Taxonomy" id="2755316"/>
    <lineage>
        <taxon>Bacteria</taxon>
        <taxon>Bacillati</taxon>
        <taxon>Cyanobacteriota</taxon>
        <taxon>Cyanophyceae</taxon>
        <taxon>Oscillatoriophycideae</taxon>
        <taxon>Chroococcales</taxon>
        <taxon>Microcystaceae</taxon>
        <taxon>Microcystis</taxon>
    </lineage>
</organism>
<gene>
    <name evidence="1" type="ORF">H0901_14090</name>
</gene>
<name>A0A841V2C4_MICAE</name>
<dbReference type="AlphaFoldDB" id="A0A841V2C4"/>
<protein>
    <submittedName>
        <fullName evidence="1">Uncharacterized protein</fullName>
    </submittedName>
</protein>
<comment type="caution">
    <text evidence="1">The sequence shown here is derived from an EMBL/GenBank/DDBJ whole genome shotgun (WGS) entry which is preliminary data.</text>
</comment>
<dbReference type="EMBL" id="JACEGC010000070">
    <property type="protein sequence ID" value="MBC1196355.1"/>
    <property type="molecule type" value="Genomic_DNA"/>
</dbReference>
<proteinExistence type="predicted"/>
<accession>A0A841V2C4</accession>
<evidence type="ECO:0000313" key="2">
    <source>
        <dbReference type="Proteomes" id="UP000525432"/>
    </source>
</evidence>
<reference evidence="1 2" key="1">
    <citation type="submission" date="2020-07" db="EMBL/GenBank/DDBJ databases">
        <title>Genomes of two Microcystis aeruginosa (Cyanobacteria) strains from Florida (USA) with disparate toxicogenic potential.</title>
        <authorList>
            <person name="Lefler F.W."/>
            <person name="Barbosa M."/>
            <person name="Berthold D.E."/>
            <person name="Laughinghouse H.D. IV."/>
        </authorList>
    </citation>
    <scope>NUCLEOTIDE SEQUENCE [LARGE SCALE GENOMIC DNA]</scope>
    <source>
        <strain evidence="1 2">BLCCF158</strain>
    </source>
</reference>